<dbReference type="Pfam" id="PF01850">
    <property type="entry name" value="PIN"/>
    <property type="match status" value="1"/>
</dbReference>
<dbReference type="GO" id="GO:0004521">
    <property type="term" value="F:RNA endonuclease activity"/>
    <property type="evidence" value="ECO:0007669"/>
    <property type="project" value="InterPro"/>
</dbReference>
<sequence length="140" mass="15490">MISIVDTDALIGLAKPDDPLHARAENIQKRLHDSSARFMLSPTTLAEFSLVGLQRLGVSGVKQTLAVILRSDSIVESVSNGDTRAAFMLYEKQTTKDNSFCDCVVMVLATRLHADCIFSFDQGYTKNGFMLAESFIKKRQ</sequence>
<proteinExistence type="predicted"/>
<protein>
    <recommendedName>
        <fullName evidence="1">PIN domain-containing protein</fullName>
    </recommendedName>
</protein>
<dbReference type="PANTHER" id="PTHR42188:SF1">
    <property type="entry name" value="23S RRNA-SPECIFIC ENDONUCLEASE VAPC20"/>
    <property type="match status" value="1"/>
</dbReference>
<dbReference type="InterPro" id="IPR002716">
    <property type="entry name" value="PIN_dom"/>
</dbReference>
<dbReference type="AlphaFoldDB" id="A0A1F5ZML2"/>
<feature type="domain" description="PIN" evidence="1">
    <location>
        <begin position="4"/>
        <end position="126"/>
    </location>
</feature>
<dbReference type="GO" id="GO:0016075">
    <property type="term" value="P:rRNA catabolic process"/>
    <property type="evidence" value="ECO:0007669"/>
    <property type="project" value="TreeGrafter"/>
</dbReference>
<evidence type="ECO:0000259" key="1">
    <source>
        <dbReference type="Pfam" id="PF01850"/>
    </source>
</evidence>
<comment type="caution">
    <text evidence="2">The sequence shown here is derived from an EMBL/GenBank/DDBJ whole genome shotgun (WGS) entry which is preliminary data.</text>
</comment>
<dbReference type="InterPro" id="IPR029060">
    <property type="entry name" value="PIN-like_dom_sf"/>
</dbReference>
<dbReference type="Gene3D" id="3.40.50.1010">
    <property type="entry name" value="5'-nuclease"/>
    <property type="match status" value="1"/>
</dbReference>
<name>A0A1F5ZML2_9BACT</name>
<reference evidence="2 3" key="1">
    <citation type="journal article" date="2016" name="Nat. Commun.">
        <title>Thousands of microbial genomes shed light on interconnected biogeochemical processes in an aquifer system.</title>
        <authorList>
            <person name="Anantharaman K."/>
            <person name="Brown C.T."/>
            <person name="Hug L.A."/>
            <person name="Sharon I."/>
            <person name="Castelle C.J."/>
            <person name="Probst A.J."/>
            <person name="Thomas B.C."/>
            <person name="Singh A."/>
            <person name="Wilkins M.J."/>
            <person name="Karaoz U."/>
            <person name="Brodie E.L."/>
            <person name="Williams K.H."/>
            <person name="Hubbard S.S."/>
            <person name="Banfield J.F."/>
        </authorList>
    </citation>
    <scope>NUCLEOTIDE SEQUENCE [LARGE SCALE GENOMIC DNA]</scope>
</reference>
<dbReference type="EMBL" id="MFJJ01000042">
    <property type="protein sequence ID" value="OGG13565.1"/>
    <property type="molecule type" value="Genomic_DNA"/>
</dbReference>
<organism evidence="2 3">
    <name type="scientific">Candidatus Gottesmanbacteria bacterium RIFCSPHIGHO2_01_FULL_46_14</name>
    <dbReference type="NCBI Taxonomy" id="1798380"/>
    <lineage>
        <taxon>Bacteria</taxon>
        <taxon>Candidatus Gottesmaniibacteriota</taxon>
    </lineage>
</organism>
<dbReference type="Proteomes" id="UP000177416">
    <property type="component" value="Unassembled WGS sequence"/>
</dbReference>
<evidence type="ECO:0000313" key="3">
    <source>
        <dbReference type="Proteomes" id="UP000177416"/>
    </source>
</evidence>
<dbReference type="InterPro" id="IPR039018">
    <property type="entry name" value="VapC20-like"/>
</dbReference>
<dbReference type="PANTHER" id="PTHR42188">
    <property type="entry name" value="23S RRNA-SPECIFIC ENDONUCLEASE VAPC20"/>
    <property type="match status" value="1"/>
</dbReference>
<accession>A0A1F5ZML2</accession>
<evidence type="ECO:0000313" key="2">
    <source>
        <dbReference type="EMBL" id="OGG13565.1"/>
    </source>
</evidence>
<gene>
    <name evidence="2" type="ORF">A2875_01020</name>
</gene>
<dbReference type="SUPFAM" id="SSF88723">
    <property type="entry name" value="PIN domain-like"/>
    <property type="match status" value="1"/>
</dbReference>